<protein>
    <submittedName>
        <fullName evidence="2">Uncharacterized protein</fullName>
    </submittedName>
</protein>
<sequence>MSLQVVSAGRRCRSSCRSSLQVVAAGRRCRSSLQVVAAGRLCRSSLQVVAAGRRLQGRLCRSSLQVVAAGRLCRSSLQVVAAGRLCRSSLQVVSAGRLCRSSLQVSEVSGLSLVRSSFYSTLTSGRALTLKARAASGSFRRLFPVCALLLISAPFLWIKRTNVAVTEPRGRAPLVPGTRSRLARVLARFDLLWPGYVWAMLSRPLTLSQSEHSGRDKSGMAPPSEPPVTRNPAPPPPPLDRDLNAALPLAQDLNAALPLARDLNAALPLARDLNAALPLAQDLNAALPLARDLNAALPLART</sequence>
<accession>A0AAW0MRM4</accession>
<dbReference type="EMBL" id="JBBPFD010000033">
    <property type="protein sequence ID" value="KAK7880986.1"/>
    <property type="molecule type" value="Genomic_DNA"/>
</dbReference>
<evidence type="ECO:0000256" key="1">
    <source>
        <dbReference type="SAM" id="MobiDB-lite"/>
    </source>
</evidence>
<evidence type="ECO:0000313" key="2">
    <source>
        <dbReference type="EMBL" id="KAK7880986.1"/>
    </source>
</evidence>
<comment type="caution">
    <text evidence="2">The sequence shown here is derived from an EMBL/GenBank/DDBJ whole genome shotgun (WGS) entry which is preliminary data.</text>
</comment>
<dbReference type="Proteomes" id="UP001460270">
    <property type="component" value="Unassembled WGS sequence"/>
</dbReference>
<organism evidence="2 3">
    <name type="scientific">Mugilogobius chulae</name>
    <name type="common">yellowstripe goby</name>
    <dbReference type="NCBI Taxonomy" id="88201"/>
    <lineage>
        <taxon>Eukaryota</taxon>
        <taxon>Metazoa</taxon>
        <taxon>Chordata</taxon>
        <taxon>Craniata</taxon>
        <taxon>Vertebrata</taxon>
        <taxon>Euteleostomi</taxon>
        <taxon>Actinopterygii</taxon>
        <taxon>Neopterygii</taxon>
        <taxon>Teleostei</taxon>
        <taxon>Neoteleostei</taxon>
        <taxon>Acanthomorphata</taxon>
        <taxon>Gobiaria</taxon>
        <taxon>Gobiiformes</taxon>
        <taxon>Gobioidei</taxon>
        <taxon>Gobiidae</taxon>
        <taxon>Gobionellinae</taxon>
        <taxon>Mugilogobius</taxon>
    </lineage>
</organism>
<keyword evidence="3" id="KW-1185">Reference proteome</keyword>
<dbReference type="AlphaFoldDB" id="A0AAW0MRM4"/>
<gene>
    <name evidence="2" type="ORF">WMY93_032381</name>
</gene>
<proteinExistence type="predicted"/>
<evidence type="ECO:0000313" key="3">
    <source>
        <dbReference type="Proteomes" id="UP001460270"/>
    </source>
</evidence>
<name>A0AAW0MRM4_9GOBI</name>
<reference evidence="3" key="1">
    <citation type="submission" date="2024-04" db="EMBL/GenBank/DDBJ databases">
        <title>Salinicola lusitanus LLJ914,a marine bacterium isolated from the Okinawa Trough.</title>
        <authorList>
            <person name="Li J."/>
        </authorList>
    </citation>
    <scope>NUCLEOTIDE SEQUENCE [LARGE SCALE GENOMIC DNA]</scope>
</reference>
<feature type="region of interest" description="Disordered" evidence="1">
    <location>
        <begin position="209"/>
        <end position="243"/>
    </location>
</feature>